<comment type="caution">
    <text evidence="1">The sequence shown here is derived from an EMBL/GenBank/DDBJ whole genome shotgun (WGS) entry which is preliminary data.</text>
</comment>
<protein>
    <submittedName>
        <fullName evidence="1">Uncharacterized protein</fullName>
    </submittedName>
</protein>
<dbReference type="RefSeq" id="WP_006287251.1">
    <property type="nucleotide sequence ID" value="NZ_BALG01000224.1"/>
</dbReference>
<evidence type="ECO:0000313" key="1">
    <source>
        <dbReference type="EMBL" id="GAC43577.1"/>
    </source>
</evidence>
<dbReference type="NCBIfam" id="NF047593">
    <property type="entry name" value="IS66_ISAeme5_TnpA"/>
    <property type="match status" value="1"/>
</dbReference>
<sequence length="109" mass="12138">MTKQEQRRQEWTARVAAYEASGQTMKVWCAEHHVTKDQLRYWLRTLKGRSTATAATSSVRFVPLALSEPMAHTPSSSLTLYVGSTRIKLTAGFDPKPLREAVAALDVSC</sequence>
<reference evidence="1 2" key="1">
    <citation type="submission" date="2012-10" db="EMBL/GenBank/DDBJ databases">
        <title>Draft Genome Sequence of Paenibacillus popilliae ATCC 14706T.</title>
        <authorList>
            <person name="Iiyama K."/>
            <person name="Mori K."/>
            <person name="Mon H."/>
            <person name="Chieda Y."/>
            <person name="Lee J.M."/>
            <person name="Kusakabe T."/>
            <person name="Tashiro K."/>
            <person name="Asano S."/>
            <person name="Yasunaga-Aoki C."/>
            <person name="Shimizu S."/>
        </authorList>
    </citation>
    <scope>NUCLEOTIDE SEQUENCE [LARGE SCALE GENOMIC DNA]</scope>
    <source>
        <strain evidence="1 2">ATCC 14706</strain>
    </source>
</reference>
<dbReference type="Proteomes" id="UP000029453">
    <property type="component" value="Unassembled WGS sequence"/>
</dbReference>
<keyword evidence="2" id="KW-1185">Reference proteome</keyword>
<dbReference type="OrthoDB" id="9808061at2"/>
<dbReference type="AlphaFoldDB" id="M9LC39"/>
<proteinExistence type="predicted"/>
<name>M9LC39_PAEPP</name>
<organism evidence="1 2">
    <name type="scientific">Paenibacillus popilliae ATCC 14706</name>
    <dbReference type="NCBI Taxonomy" id="1212764"/>
    <lineage>
        <taxon>Bacteria</taxon>
        <taxon>Bacillati</taxon>
        <taxon>Bacillota</taxon>
        <taxon>Bacilli</taxon>
        <taxon>Bacillales</taxon>
        <taxon>Paenibacillaceae</taxon>
        <taxon>Paenibacillus</taxon>
    </lineage>
</organism>
<dbReference type="EMBL" id="BALG01000224">
    <property type="protein sequence ID" value="GAC43577.1"/>
    <property type="molecule type" value="Genomic_DNA"/>
</dbReference>
<accession>M9LC39</accession>
<gene>
    <name evidence="1" type="ORF">PPOP_2960</name>
</gene>
<evidence type="ECO:0000313" key="2">
    <source>
        <dbReference type="Proteomes" id="UP000029453"/>
    </source>
</evidence>